<dbReference type="InterPro" id="IPR019665">
    <property type="entry name" value="OxRdtase/DH_put_Rossmann_dom"/>
</dbReference>
<sequence length="295" mass="30079">MNIMPGVTSYRRIGIIGSGRVASALGLALAQLSTEPLAIWGRDPVRSAAAAALIGRAVTTALMTEIAETCDVIVLAVSDDALEQSISELAASGGTASSFVFHVSGRSGAAILAPLGRKGWLTAAIHPAMTFTGDPQAEVRRMIGASFAVTGLTGESSAAARALVAHLGGVPVDIAEEYRPLYHAALCHGANHLVTLVAGSCEALAAAGVDDPAALLTPLVRAALENSLGKGMAGLSGPLLRGDEETIAGHISALREHCPALLPSYRAMGLATLDALNRLNGTEAPSPCRPILEKV</sequence>
<dbReference type="InterPro" id="IPR037108">
    <property type="entry name" value="TM1727-like_C_sf"/>
</dbReference>
<accession>T0H539</accession>
<evidence type="ECO:0000313" key="4">
    <source>
        <dbReference type="Proteomes" id="UP000015525"/>
    </source>
</evidence>
<dbReference type="PATRIC" id="fig|1329909.3.peg.1685"/>
<comment type="caution">
    <text evidence="3">The sequence shown here is derived from an EMBL/GenBank/DDBJ whole genome shotgun (WGS) entry which is preliminary data.</text>
</comment>
<dbReference type="InterPro" id="IPR036291">
    <property type="entry name" value="NAD(P)-bd_dom_sf"/>
</dbReference>
<evidence type="ECO:0008006" key="5">
    <source>
        <dbReference type="Google" id="ProtNLM"/>
    </source>
</evidence>
<dbReference type="Pfam" id="PF10728">
    <property type="entry name" value="DUF2520"/>
    <property type="match status" value="1"/>
</dbReference>
<feature type="domain" description="Putative oxidoreductase/dehydrogenase Rossmann-like" evidence="1">
    <location>
        <begin position="12"/>
        <end position="127"/>
    </location>
</feature>
<gene>
    <name evidence="3" type="ORF">L288_08720</name>
</gene>
<dbReference type="AlphaFoldDB" id="T0H539"/>
<reference evidence="3 4" key="1">
    <citation type="journal article" date="2013" name="Genome Announc.">
        <title>Draft Genome Sequence of Sphingobium quisquiliarum Strain P25T, a Novel Hexachlorocyclohexane (HCH)-Degrading Bacterium Isolated from an HCH Dumpsite.</title>
        <authorList>
            <person name="Kumar Singh A."/>
            <person name="Sangwan N."/>
            <person name="Sharma A."/>
            <person name="Gupta V."/>
            <person name="Khurana J.P."/>
            <person name="Lal R."/>
        </authorList>
    </citation>
    <scope>NUCLEOTIDE SEQUENCE [LARGE SCALE GENOMIC DNA]</scope>
    <source>
        <strain evidence="3 4">P25</strain>
    </source>
</reference>
<evidence type="ECO:0000259" key="2">
    <source>
        <dbReference type="Pfam" id="PF10728"/>
    </source>
</evidence>
<dbReference type="PANTHER" id="PTHR40459:SF1">
    <property type="entry name" value="CONSERVED HYPOTHETICAL ALANINE AND LEUCINE RICH PROTEIN"/>
    <property type="match status" value="1"/>
</dbReference>
<proteinExistence type="predicted"/>
<evidence type="ECO:0000259" key="1">
    <source>
        <dbReference type="Pfam" id="PF10727"/>
    </source>
</evidence>
<feature type="domain" description="DUF2520" evidence="2">
    <location>
        <begin position="147"/>
        <end position="271"/>
    </location>
</feature>
<dbReference type="Proteomes" id="UP000015525">
    <property type="component" value="Unassembled WGS sequence"/>
</dbReference>
<dbReference type="EMBL" id="ATHO01000071">
    <property type="protein sequence ID" value="EQB08097.1"/>
    <property type="molecule type" value="Genomic_DNA"/>
</dbReference>
<name>T0H539_9SPHN</name>
<dbReference type="PANTHER" id="PTHR40459">
    <property type="entry name" value="CONSERVED HYPOTHETICAL ALANINE AND LEUCINE RICH PROTEIN"/>
    <property type="match status" value="1"/>
</dbReference>
<keyword evidence="4" id="KW-1185">Reference proteome</keyword>
<dbReference type="Gene3D" id="1.10.1040.20">
    <property type="entry name" value="ProC-like, C-terminal domain"/>
    <property type="match status" value="1"/>
</dbReference>
<organism evidence="3 4">
    <name type="scientific">Sphingobium quisquiliarum P25</name>
    <dbReference type="NCBI Taxonomy" id="1329909"/>
    <lineage>
        <taxon>Bacteria</taxon>
        <taxon>Pseudomonadati</taxon>
        <taxon>Pseudomonadota</taxon>
        <taxon>Alphaproteobacteria</taxon>
        <taxon>Sphingomonadales</taxon>
        <taxon>Sphingomonadaceae</taxon>
        <taxon>Sphingobium</taxon>
    </lineage>
</organism>
<dbReference type="Gene3D" id="3.40.50.720">
    <property type="entry name" value="NAD(P)-binding Rossmann-like Domain"/>
    <property type="match status" value="1"/>
</dbReference>
<dbReference type="InterPro" id="IPR018931">
    <property type="entry name" value="DUF2520"/>
</dbReference>
<dbReference type="SUPFAM" id="SSF51735">
    <property type="entry name" value="NAD(P)-binding Rossmann-fold domains"/>
    <property type="match status" value="1"/>
</dbReference>
<dbReference type="InterPro" id="IPR008927">
    <property type="entry name" value="6-PGluconate_DH-like_C_sf"/>
</dbReference>
<protein>
    <recommendedName>
        <fullName evidence="5">Cytoplasmic protein</fullName>
    </recommendedName>
</protein>
<evidence type="ECO:0000313" key="3">
    <source>
        <dbReference type="EMBL" id="EQB08097.1"/>
    </source>
</evidence>
<dbReference type="Pfam" id="PF10727">
    <property type="entry name" value="Rossmann-like"/>
    <property type="match status" value="1"/>
</dbReference>
<dbReference type="SUPFAM" id="SSF48179">
    <property type="entry name" value="6-phosphogluconate dehydrogenase C-terminal domain-like"/>
    <property type="match status" value="1"/>
</dbReference>